<dbReference type="PANTHER" id="PTHR12332">
    <property type="entry name" value="KEREN-RELATED"/>
    <property type="match status" value="1"/>
</dbReference>
<dbReference type="STRING" id="36087.A0A077YX47"/>
<dbReference type="InterPro" id="IPR000742">
    <property type="entry name" value="EGF"/>
</dbReference>
<keyword evidence="1" id="KW-1015">Disulfide bond</keyword>
<evidence type="ECO:0000313" key="5">
    <source>
        <dbReference type="EMBL" id="CDW52356.1"/>
    </source>
</evidence>
<dbReference type="EMBL" id="HG805820">
    <property type="protein sequence ID" value="CDW52356.1"/>
    <property type="molecule type" value="Genomic_DNA"/>
</dbReference>
<dbReference type="PANTHER" id="PTHR12332:SF1">
    <property type="entry name" value="KEREN-RELATED"/>
    <property type="match status" value="1"/>
</dbReference>
<dbReference type="GO" id="GO:0007173">
    <property type="term" value="P:epidermal growth factor receptor signaling pathway"/>
    <property type="evidence" value="ECO:0007669"/>
    <property type="project" value="InterPro"/>
</dbReference>
<protein>
    <submittedName>
        <fullName evidence="5">HEGF domain containing protein</fullName>
    </submittedName>
</protein>
<dbReference type="PROSITE" id="PS50026">
    <property type="entry name" value="EGF_3"/>
    <property type="match status" value="1"/>
</dbReference>
<sequence length="326" mass="36727">MKPKHPNVISAARERKTLKEEAEKECLNQCFPDMYMQNKVEMDFDDQRLQGACKKSCVAWTSKEADKKIWEKMKFEKKAKAKKHNEQFCSEEDMNDLLVHGDSSAENEITEKTTKKADPKAIAKLSKRCRQIEDKLRQKTLTVGWATSFESSSRYSKPYKGNGISCWSWQLLHLVDSCFARTIPTTALQALADGEAAYDDNFAENCTGDYVGLYCLNGGACFRTKAMGTFVLSCHCQPGWYGKRCEYMDIRDRYLPVQKQVRTAGLAVSVALLIGSVALICLVLYICYWQKRRQCPNSSGTNRSTGSATTCASRTSNVQDAPKDVS</sequence>
<evidence type="ECO:0000256" key="1">
    <source>
        <dbReference type="PROSITE-ProRule" id="PRU00076"/>
    </source>
</evidence>
<dbReference type="SUPFAM" id="SSF57196">
    <property type="entry name" value="EGF/Laminin"/>
    <property type="match status" value="1"/>
</dbReference>
<name>A0A077YX47_TRITR</name>
<feature type="transmembrane region" description="Helical" evidence="3">
    <location>
        <begin position="266"/>
        <end position="288"/>
    </location>
</feature>
<dbReference type="SMR" id="A0A077YX47"/>
<reference evidence="5" key="1">
    <citation type="submission" date="2014-01" db="EMBL/GenBank/DDBJ databases">
        <authorList>
            <person name="Aslett M."/>
        </authorList>
    </citation>
    <scope>NUCLEOTIDE SEQUENCE</scope>
</reference>
<organism evidence="5 6">
    <name type="scientific">Trichuris trichiura</name>
    <name type="common">Whipworm</name>
    <name type="synonym">Trichocephalus trichiurus</name>
    <dbReference type="NCBI Taxonomy" id="36087"/>
    <lineage>
        <taxon>Eukaryota</taxon>
        <taxon>Metazoa</taxon>
        <taxon>Ecdysozoa</taxon>
        <taxon>Nematoda</taxon>
        <taxon>Enoplea</taxon>
        <taxon>Dorylaimia</taxon>
        <taxon>Trichinellida</taxon>
        <taxon>Trichuridae</taxon>
        <taxon>Trichuris</taxon>
    </lineage>
</organism>
<evidence type="ECO:0000256" key="3">
    <source>
        <dbReference type="SAM" id="Phobius"/>
    </source>
</evidence>
<accession>A0A077YX47</accession>
<evidence type="ECO:0000313" key="6">
    <source>
        <dbReference type="Proteomes" id="UP000030665"/>
    </source>
</evidence>
<keyword evidence="6" id="KW-1185">Reference proteome</keyword>
<gene>
    <name evidence="5" type="ORF">TTRE_0000061501</name>
</gene>
<dbReference type="GO" id="GO:0048018">
    <property type="term" value="F:receptor ligand activity"/>
    <property type="evidence" value="ECO:0007669"/>
    <property type="project" value="InterPro"/>
</dbReference>
<dbReference type="Proteomes" id="UP000030665">
    <property type="component" value="Unassembled WGS sequence"/>
</dbReference>
<dbReference type="PROSITE" id="PS00022">
    <property type="entry name" value="EGF_1"/>
    <property type="match status" value="1"/>
</dbReference>
<feature type="disulfide bond" evidence="1">
    <location>
        <begin position="236"/>
        <end position="245"/>
    </location>
</feature>
<proteinExistence type="predicted"/>
<keyword evidence="3" id="KW-0472">Membrane</keyword>
<comment type="caution">
    <text evidence="1">Lacks conserved residue(s) required for the propagation of feature annotation.</text>
</comment>
<dbReference type="GO" id="GO:0005154">
    <property type="term" value="F:epidermal growth factor receptor binding"/>
    <property type="evidence" value="ECO:0007669"/>
    <property type="project" value="InterPro"/>
</dbReference>
<keyword evidence="3" id="KW-1133">Transmembrane helix</keyword>
<keyword evidence="3" id="KW-0812">Transmembrane</keyword>
<evidence type="ECO:0000256" key="2">
    <source>
        <dbReference type="SAM" id="MobiDB-lite"/>
    </source>
</evidence>
<dbReference type="AlphaFoldDB" id="A0A077YX47"/>
<evidence type="ECO:0000259" key="4">
    <source>
        <dbReference type="PROSITE" id="PS50026"/>
    </source>
</evidence>
<feature type="region of interest" description="Disordered" evidence="2">
    <location>
        <begin position="295"/>
        <end position="326"/>
    </location>
</feature>
<dbReference type="InterPro" id="IPR043403">
    <property type="entry name" value="Gurken/Spitz"/>
</dbReference>
<dbReference type="PROSITE" id="PS01186">
    <property type="entry name" value="EGF_2"/>
    <property type="match status" value="1"/>
</dbReference>
<feature type="domain" description="EGF-like" evidence="4">
    <location>
        <begin position="207"/>
        <end position="246"/>
    </location>
</feature>
<reference evidence="5" key="2">
    <citation type="submission" date="2014-03" db="EMBL/GenBank/DDBJ databases">
        <title>The whipworm genome and dual-species transcriptomics of an intimate host-pathogen interaction.</title>
        <authorList>
            <person name="Foth B.J."/>
            <person name="Tsai I.J."/>
            <person name="Reid A.J."/>
            <person name="Bancroft A.J."/>
            <person name="Nichol S."/>
            <person name="Tracey A."/>
            <person name="Holroyd N."/>
            <person name="Cotton J.A."/>
            <person name="Stanley E.J."/>
            <person name="Zarowiecki M."/>
            <person name="Liu J.Z."/>
            <person name="Huckvale T."/>
            <person name="Cooper P.J."/>
            <person name="Grencis R.K."/>
            <person name="Berriman M."/>
        </authorList>
    </citation>
    <scope>NUCLEOTIDE SEQUENCE [LARGE SCALE GENOMIC DNA]</scope>
</reference>
<dbReference type="Gene3D" id="2.10.25.10">
    <property type="entry name" value="Laminin"/>
    <property type="match status" value="1"/>
</dbReference>
<feature type="compositionally biased region" description="Polar residues" evidence="2">
    <location>
        <begin position="295"/>
        <end position="319"/>
    </location>
</feature>
<keyword evidence="1" id="KW-0245">EGF-like domain</keyword>
<dbReference type="OrthoDB" id="5919392at2759"/>
<dbReference type="CDD" id="cd00054">
    <property type="entry name" value="EGF_CA"/>
    <property type="match status" value="1"/>
</dbReference>